<protein>
    <submittedName>
        <fullName evidence="2">Helix-turn-helix domain-containing protein</fullName>
    </submittedName>
</protein>
<evidence type="ECO:0000313" key="2">
    <source>
        <dbReference type="EMBL" id="MBK1880595.1"/>
    </source>
</evidence>
<keyword evidence="3" id="KW-1185">Reference proteome</keyword>
<accession>A0A934VTZ9</accession>
<dbReference type="RefSeq" id="WP_200359731.1">
    <property type="nucleotide sequence ID" value="NZ_JAENIL010000102.1"/>
</dbReference>
<dbReference type="Proteomes" id="UP000617628">
    <property type="component" value="Unassembled WGS sequence"/>
</dbReference>
<dbReference type="Pfam" id="PF12728">
    <property type="entry name" value="HTH_17"/>
    <property type="match status" value="1"/>
</dbReference>
<organism evidence="2 3">
    <name type="scientific">Pelagicoccus mobilis</name>
    <dbReference type="NCBI Taxonomy" id="415221"/>
    <lineage>
        <taxon>Bacteria</taxon>
        <taxon>Pseudomonadati</taxon>
        <taxon>Verrucomicrobiota</taxon>
        <taxon>Opitutia</taxon>
        <taxon>Puniceicoccales</taxon>
        <taxon>Pelagicoccaceae</taxon>
        <taxon>Pelagicoccus</taxon>
    </lineage>
</organism>
<feature type="domain" description="Helix-turn-helix" evidence="1">
    <location>
        <begin position="13"/>
        <end position="60"/>
    </location>
</feature>
<dbReference type="InterPro" id="IPR041657">
    <property type="entry name" value="HTH_17"/>
</dbReference>
<dbReference type="InterPro" id="IPR009061">
    <property type="entry name" value="DNA-bd_dom_put_sf"/>
</dbReference>
<evidence type="ECO:0000313" key="3">
    <source>
        <dbReference type="Proteomes" id="UP000617628"/>
    </source>
</evidence>
<name>A0A934VTZ9_9BACT</name>
<dbReference type="SUPFAM" id="SSF46955">
    <property type="entry name" value="Putative DNA-binding domain"/>
    <property type="match status" value="1"/>
</dbReference>
<dbReference type="AlphaFoldDB" id="A0A934VTZ9"/>
<dbReference type="EMBL" id="JAENIL010000102">
    <property type="protein sequence ID" value="MBK1880595.1"/>
    <property type="molecule type" value="Genomic_DNA"/>
</dbReference>
<evidence type="ECO:0000259" key="1">
    <source>
        <dbReference type="Pfam" id="PF12728"/>
    </source>
</evidence>
<proteinExistence type="predicted"/>
<gene>
    <name evidence="2" type="ORF">JIN87_27160</name>
</gene>
<comment type="caution">
    <text evidence="2">The sequence shown here is derived from an EMBL/GenBank/DDBJ whole genome shotgun (WGS) entry which is preliminary data.</text>
</comment>
<sequence>MIFSNTPNPWPEWLSQQQAAEYISVSEKTIYRLHKRGLLPRHTLFGTSAWRYKRCELDELFC</sequence>
<reference evidence="2" key="1">
    <citation type="submission" date="2021-01" db="EMBL/GenBank/DDBJ databases">
        <title>Modified the classification status of verrucomicrobia.</title>
        <authorList>
            <person name="Feng X."/>
        </authorList>
    </citation>
    <scope>NUCLEOTIDE SEQUENCE</scope>
    <source>
        <strain evidence="2">KCTC 13126</strain>
    </source>
</reference>